<accession>A0ABP9Q461</accession>
<gene>
    <name evidence="2" type="ORF">GCM10023214_14320</name>
</gene>
<feature type="compositionally biased region" description="Basic and acidic residues" evidence="1">
    <location>
        <begin position="39"/>
        <end position="50"/>
    </location>
</feature>
<organism evidence="2 3">
    <name type="scientific">Amycolatopsis dongchuanensis</name>
    <dbReference type="NCBI Taxonomy" id="1070866"/>
    <lineage>
        <taxon>Bacteria</taxon>
        <taxon>Bacillati</taxon>
        <taxon>Actinomycetota</taxon>
        <taxon>Actinomycetes</taxon>
        <taxon>Pseudonocardiales</taxon>
        <taxon>Pseudonocardiaceae</taxon>
        <taxon>Amycolatopsis</taxon>
    </lineage>
</organism>
<sequence>MDTEVERGQVKEAISLFEKVSVVESAAQNPGDTTATHYISERSPSEHRLPGETNGRGTFVGGNAEVRA</sequence>
<proteinExistence type="predicted"/>
<dbReference type="Proteomes" id="UP001500192">
    <property type="component" value="Unassembled WGS sequence"/>
</dbReference>
<reference evidence="3" key="1">
    <citation type="journal article" date="2019" name="Int. J. Syst. Evol. Microbiol.">
        <title>The Global Catalogue of Microorganisms (GCM) 10K type strain sequencing project: providing services to taxonomists for standard genome sequencing and annotation.</title>
        <authorList>
            <consortium name="The Broad Institute Genomics Platform"/>
            <consortium name="The Broad Institute Genome Sequencing Center for Infectious Disease"/>
            <person name="Wu L."/>
            <person name="Ma J."/>
        </authorList>
    </citation>
    <scope>NUCLEOTIDE SEQUENCE [LARGE SCALE GENOMIC DNA]</scope>
    <source>
        <strain evidence="3">JCM 18054</strain>
    </source>
</reference>
<evidence type="ECO:0000313" key="3">
    <source>
        <dbReference type="Proteomes" id="UP001500192"/>
    </source>
</evidence>
<feature type="compositionally biased region" description="Polar residues" evidence="1">
    <location>
        <begin position="27"/>
        <end position="37"/>
    </location>
</feature>
<keyword evidence="3" id="KW-1185">Reference proteome</keyword>
<comment type="caution">
    <text evidence="2">The sequence shown here is derived from an EMBL/GenBank/DDBJ whole genome shotgun (WGS) entry which is preliminary data.</text>
</comment>
<protein>
    <submittedName>
        <fullName evidence="2">Uncharacterized protein</fullName>
    </submittedName>
</protein>
<name>A0ABP9Q461_9PSEU</name>
<dbReference type="EMBL" id="BAABIB010000036">
    <property type="protein sequence ID" value="GAA5156538.1"/>
    <property type="molecule type" value="Genomic_DNA"/>
</dbReference>
<evidence type="ECO:0000313" key="2">
    <source>
        <dbReference type="EMBL" id="GAA5156538.1"/>
    </source>
</evidence>
<feature type="region of interest" description="Disordered" evidence="1">
    <location>
        <begin position="27"/>
        <end position="68"/>
    </location>
</feature>
<evidence type="ECO:0000256" key="1">
    <source>
        <dbReference type="SAM" id="MobiDB-lite"/>
    </source>
</evidence>